<gene>
    <name evidence="3" type="ORF">S01H1_65263</name>
</gene>
<name>X0WXK9_9ZZZZ</name>
<dbReference type="Pfam" id="PF14279">
    <property type="entry name" value="HNH_5"/>
    <property type="match status" value="1"/>
</dbReference>
<feature type="compositionally biased region" description="Basic and acidic residues" evidence="1">
    <location>
        <begin position="7"/>
        <end position="18"/>
    </location>
</feature>
<feature type="region of interest" description="Disordered" evidence="1">
    <location>
        <begin position="1"/>
        <end position="20"/>
    </location>
</feature>
<organism evidence="3">
    <name type="scientific">marine sediment metagenome</name>
    <dbReference type="NCBI Taxonomy" id="412755"/>
    <lineage>
        <taxon>unclassified sequences</taxon>
        <taxon>metagenomes</taxon>
        <taxon>ecological metagenomes</taxon>
    </lineage>
</organism>
<dbReference type="Gene3D" id="1.10.30.50">
    <property type="match status" value="1"/>
</dbReference>
<evidence type="ECO:0000256" key="1">
    <source>
        <dbReference type="SAM" id="MobiDB-lite"/>
    </source>
</evidence>
<accession>X0WXK9</accession>
<dbReference type="CDD" id="cd00085">
    <property type="entry name" value="HNHc"/>
    <property type="match status" value="1"/>
</dbReference>
<evidence type="ECO:0000313" key="3">
    <source>
        <dbReference type="EMBL" id="GAG35699.1"/>
    </source>
</evidence>
<feature type="non-terminal residue" evidence="3">
    <location>
        <position position="1"/>
    </location>
</feature>
<dbReference type="InterPro" id="IPR029471">
    <property type="entry name" value="HNH_5"/>
</dbReference>
<dbReference type="SMART" id="SM00507">
    <property type="entry name" value="HNHc"/>
    <property type="match status" value="1"/>
</dbReference>
<sequence>KQQMQKKPQEESPQKRNLEPILETESGSLYECHYCTEIFNKSGITKDHIKPKASGGENKKDNYVPSCQPCNGLKADIPYDKFMAIIEEFGTDILRFETPNESTNHTIMDGGLAYNMPNGNAKAINNKSKSVGFGSRILTTVVVKDKLYIFISKKYGEDREQEGSEESKEA</sequence>
<dbReference type="EMBL" id="BARS01043071">
    <property type="protein sequence ID" value="GAG35699.1"/>
    <property type="molecule type" value="Genomic_DNA"/>
</dbReference>
<dbReference type="AlphaFoldDB" id="X0WXK9"/>
<protein>
    <recommendedName>
        <fullName evidence="2">HNH nuclease domain-containing protein</fullName>
    </recommendedName>
</protein>
<dbReference type="InterPro" id="IPR003615">
    <property type="entry name" value="HNH_nuc"/>
</dbReference>
<proteinExistence type="predicted"/>
<evidence type="ECO:0000259" key="2">
    <source>
        <dbReference type="SMART" id="SM00507"/>
    </source>
</evidence>
<reference evidence="3" key="1">
    <citation type="journal article" date="2014" name="Front. Microbiol.">
        <title>High frequency of phylogenetically diverse reductive dehalogenase-homologous genes in deep subseafloor sedimentary metagenomes.</title>
        <authorList>
            <person name="Kawai M."/>
            <person name="Futagami T."/>
            <person name="Toyoda A."/>
            <person name="Takaki Y."/>
            <person name="Nishi S."/>
            <person name="Hori S."/>
            <person name="Arai W."/>
            <person name="Tsubouchi T."/>
            <person name="Morono Y."/>
            <person name="Uchiyama I."/>
            <person name="Ito T."/>
            <person name="Fujiyama A."/>
            <person name="Inagaki F."/>
            <person name="Takami H."/>
        </authorList>
    </citation>
    <scope>NUCLEOTIDE SEQUENCE</scope>
    <source>
        <strain evidence="3">Expedition CK06-06</strain>
    </source>
</reference>
<feature type="domain" description="HNH nuclease" evidence="2">
    <location>
        <begin position="21"/>
        <end position="72"/>
    </location>
</feature>
<comment type="caution">
    <text evidence="3">The sequence shown here is derived from an EMBL/GenBank/DDBJ whole genome shotgun (WGS) entry which is preliminary data.</text>
</comment>